<gene>
    <name evidence="1" type="ORF">SAMN06269117_12138</name>
</gene>
<name>A0A521DIM0_9BACT</name>
<dbReference type="RefSeq" id="WP_142936026.1">
    <property type="nucleotide sequence ID" value="NZ_FXTM01000021.1"/>
</dbReference>
<keyword evidence="2" id="KW-1185">Reference proteome</keyword>
<protein>
    <submittedName>
        <fullName evidence="1">Uncharacterized protein</fullName>
    </submittedName>
</protein>
<evidence type="ECO:0000313" key="2">
    <source>
        <dbReference type="Proteomes" id="UP000317315"/>
    </source>
</evidence>
<dbReference type="EMBL" id="FXTM01000021">
    <property type="protein sequence ID" value="SMO71594.1"/>
    <property type="molecule type" value="Genomic_DNA"/>
</dbReference>
<proteinExistence type="predicted"/>
<accession>A0A521DIM0</accession>
<dbReference type="Proteomes" id="UP000317315">
    <property type="component" value="Unassembled WGS sequence"/>
</dbReference>
<dbReference type="AlphaFoldDB" id="A0A521DIM0"/>
<organism evidence="1 2">
    <name type="scientific">Balnearium lithotrophicum</name>
    <dbReference type="NCBI Taxonomy" id="223788"/>
    <lineage>
        <taxon>Bacteria</taxon>
        <taxon>Pseudomonadati</taxon>
        <taxon>Aquificota</taxon>
        <taxon>Aquificia</taxon>
        <taxon>Desulfurobacteriales</taxon>
        <taxon>Desulfurobacteriaceae</taxon>
        <taxon>Balnearium</taxon>
    </lineage>
</organism>
<evidence type="ECO:0000313" key="1">
    <source>
        <dbReference type="EMBL" id="SMO71594.1"/>
    </source>
</evidence>
<sequence length="175" mass="20276">MGILLFLILFLILVLLVFPSIQRGRKGNEQSIEIKGLDGTVVLLSEDGVSFFREGEFRFWRKEEIKELSFKKETDNTYILKLRTSNSYYEIPVRKEELSKLFVKGEGYPELSIPWLPVVLGTASSLILAEILSSEISQFSHSHESDNKLDTSENEHPQEDEFIEDNQFFDDFNDF</sequence>
<reference evidence="1 2" key="1">
    <citation type="submission" date="2017-05" db="EMBL/GenBank/DDBJ databases">
        <authorList>
            <person name="Varghese N."/>
            <person name="Submissions S."/>
        </authorList>
    </citation>
    <scope>NUCLEOTIDE SEQUENCE [LARGE SCALE GENOMIC DNA]</scope>
    <source>
        <strain evidence="1 2">DSM 16304</strain>
    </source>
</reference>
<dbReference type="OrthoDB" id="15481at2"/>